<organism evidence="1 2">
    <name type="scientific">Streptomyces enissocaesilis</name>
    <dbReference type="NCBI Taxonomy" id="332589"/>
    <lineage>
        <taxon>Bacteria</taxon>
        <taxon>Bacillati</taxon>
        <taxon>Actinomycetota</taxon>
        <taxon>Actinomycetes</taxon>
        <taxon>Kitasatosporales</taxon>
        <taxon>Streptomycetaceae</taxon>
        <taxon>Streptomyces</taxon>
        <taxon>Streptomyces rochei group</taxon>
    </lineage>
</organism>
<reference evidence="1 2" key="1">
    <citation type="journal article" date="2019" name="Int. J. Syst. Evol. Microbiol.">
        <title>The Global Catalogue of Microorganisms (GCM) 10K type strain sequencing project: providing services to taxonomists for standard genome sequencing and annotation.</title>
        <authorList>
            <consortium name="The Broad Institute Genomics Platform"/>
            <consortium name="The Broad Institute Genome Sequencing Center for Infectious Disease"/>
            <person name="Wu L."/>
            <person name="Ma J."/>
        </authorList>
    </citation>
    <scope>NUCLEOTIDE SEQUENCE [LARGE SCALE GENOMIC DNA]</scope>
    <source>
        <strain evidence="1 2">JCM 9088</strain>
    </source>
</reference>
<gene>
    <name evidence="1" type="ORF">GCM10010446_11810</name>
</gene>
<name>A0ABN3WWC4_9ACTN</name>
<dbReference type="Proteomes" id="UP001500403">
    <property type="component" value="Unassembled WGS sequence"/>
</dbReference>
<dbReference type="EMBL" id="BAAAUD010000013">
    <property type="protein sequence ID" value="GAA2928935.1"/>
    <property type="molecule type" value="Genomic_DNA"/>
</dbReference>
<keyword evidence="2" id="KW-1185">Reference proteome</keyword>
<sequence length="111" mass="10725">MLRPGSGETGLGGQAATGLPEGLIVQLAGRAPTWTAPSSAAAAKAVKAEGATLKAGPGVPGVADCDTAGLSGGAGRGARSRTPSRHHAPVARITQLAVHGPETGRCGPRGT</sequence>
<accession>A0ABN3WWC4</accession>
<evidence type="ECO:0000313" key="2">
    <source>
        <dbReference type="Proteomes" id="UP001500403"/>
    </source>
</evidence>
<protein>
    <submittedName>
        <fullName evidence="1">Uncharacterized protein</fullName>
    </submittedName>
</protein>
<comment type="caution">
    <text evidence="1">The sequence shown here is derived from an EMBL/GenBank/DDBJ whole genome shotgun (WGS) entry which is preliminary data.</text>
</comment>
<evidence type="ECO:0000313" key="1">
    <source>
        <dbReference type="EMBL" id="GAA2928935.1"/>
    </source>
</evidence>
<proteinExistence type="predicted"/>